<dbReference type="RefSeq" id="WP_261743700.1">
    <property type="nucleotide sequence ID" value="NZ_CP104557.1"/>
</dbReference>
<protein>
    <recommendedName>
        <fullName evidence="3">Site-specific integrase</fullName>
    </recommendedName>
</protein>
<accession>A0ABY6AFM4</accession>
<reference evidence="1" key="1">
    <citation type="submission" date="2022-09" db="EMBL/GenBank/DDBJ databases">
        <title>Complete genome sequence of Pseudomonas promysalinigenes strain RL-WG26, a newly isolated PGPR with the potential for plant salinity stress alleviation.</title>
        <authorList>
            <person name="Ren L."/>
            <person name="Wang G."/>
            <person name="Hu H."/>
        </authorList>
    </citation>
    <scope>NUCLEOTIDE SEQUENCE</scope>
    <source>
        <strain evidence="1">RL-WG26</strain>
    </source>
</reference>
<organism evidence="1 2">
    <name type="scientific">Pseudomonas promysalinigenes</name>
    <dbReference type="NCBI Taxonomy" id="485898"/>
    <lineage>
        <taxon>Bacteria</taxon>
        <taxon>Pseudomonadati</taxon>
        <taxon>Pseudomonadota</taxon>
        <taxon>Gammaproteobacteria</taxon>
        <taxon>Pseudomonadales</taxon>
        <taxon>Pseudomonadaceae</taxon>
        <taxon>Pseudomonas</taxon>
    </lineage>
</organism>
<gene>
    <name evidence="1" type="ORF">N5C08_15465</name>
</gene>
<evidence type="ECO:0000313" key="2">
    <source>
        <dbReference type="Proteomes" id="UP001064504"/>
    </source>
</evidence>
<dbReference type="Proteomes" id="UP001064504">
    <property type="component" value="Chromosome"/>
</dbReference>
<evidence type="ECO:0008006" key="3">
    <source>
        <dbReference type="Google" id="ProtNLM"/>
    </source>
</evidence>
<keyword evidence="2" id="KW-1185">Reference proteome</keyword>
<sequence>MMLKTKKPLPDEALQDKSSQAIIIEFEDKRLKIVGQGTISIKHILQLEPVSLEGFKSTMTLIGLSGRFAPTNIATIVRTFERAVKLAKCKRLDLASYHIMTAKQKNTDKNRLVSLLKFWLDSGFPGIGDDLTKVLPFEGGTASTKSNRLYSVTGGPYSDQEYDDLLSTYWYDYEYGTASLQNTVLNLLHASHSRRPIQYAHLKICDFENVGETNCVKGPRVSYPGAKDKGVSGFRLSKQETHPLSEDLWKLCNLQIRDSIAKFEEWTGHELSADDKQQIPFFLTPYKTLLIKKMNEVDKYATLSEYYSSEIWHISSPAIIKKLCVRSGSPVHSHRTGNLLNEFAYRMRYTKIKQLARLGASRQTLSYWLGQESLSAIDSYYNDPAELARKIQDGIGYIYAPIAQAFMGCLVEKENEATRGDDPSSRIEIDGDIALGNCGHEGFCSAAVPIPCYRCSKFQPWIDGPHEEVLARLLKRQEEENNIFLKSKSRRLLTPLQLDKDIRAVETVIALCKQRRESK</sequence>
<evidence type="ECO:0000313" key="1">
    <source>
        <dbReference type="EMBL" id="UXH38374.1"/>
    </source>
</evidence>
<name>A0ABY6AFM4_9PSED</name>
<dbReference type="EMBL" id="CP104557">
    <property type="protein sequence ID" value="UXH38374.1"/>
    <property type="molecule type" value="Genomic_DNA"/>
</dbReference>
<proteinExistence type="predicted"/>